<keyword evidence="1" id="KW-0812">Transmembrane</keyword>
<evidence type="ECO:0000256" key="1">
    <source>
        <dbReference type="SAM" id="Phobius"/>
    </source>
</evidence>
<keyword evidence="1" id="KW-0472">Membrane</keyword>
<dbReference type="Proteomes" id="UP000054018">
    <property type="component" value="Unassembled WGS sequence"/>
</dbReference>
<accession>A0A0D0A1H9</accession>
<gene>
    <name evidence="2" type="ORF">PISMIDRAFT_612626</name>
</gene>
<feature type="transmembrane region" description="Helical" evidence="1">
    <location>
        <begin position="49"/>
        <end position="69"/>
    </location>
</feature>
<evidence type="ECO:0000313" key="2">
    <source>
        <dbReference type="EMBL" id="KIK28312.1"/>
    </source>
</evidence>
<reference evidence="3" key="2">
    <citation type="submission" date="2015-01" db="EMBL/GenBank/DDBJ databases">
        <title>Evolutionary Origins and Diversification of the Mycorrhizal Mutualists.</title>
        <authorList>
            <consortium name="DOE Joint Genome Institute"/>
            <consortium name="Mycorrhizal Genomics Consortium"/>
            <person name="Kohler A."/>
            <person name="Kuo A."/>
            <person name="Nagy L.G."/>
            <person name="Floudas D."/>
            <person name="Copeland A."/>
            <person name="Barry K.W."/>
            <person name="Cichocki N."/>
            <person name="Veneault-Fourrey C."/>
            <person name="LaButti K."/>
            <person name="Lindquist E.A."/>
            <person name="Lipzen A."/>
            <person name="Lundell T."/>
            <person name="Morin E."/>
            <person name="Murat C."/>
            <person name="Riley R."/>
            <person name="Ohm R."/>
            <person name="Sun H."/>
            <person name="Tunlid A."/>
            <person name="Henrissat B."/>
            <person name="Grigoriev I.V."/>
            <person name="Hibbett D.S."/>
            <person name="Martin F."/>
        </authorList>
    </citation>
    <scope>NUCLEOTIDE SEQUENCE [LARGE SCALE GENOMIC DNA]</scope>
    <source>
        <strain evidence="3">441</strain>
    </source>
</reference>
<keyword evidence="3" id="KW-1185">Reference proteome</keyword>
<dbReference type="HOGENOM" id="CLU_2498728_0_0_1"/>
<keyword evidence="1" id="KW-1133">Transmembrane helix</keyword>
<dbReference type="EMBL" id="KN833693">
    <property type="protein sequence ID" value="KIK28312.1"/>
    <property type="molecule type" value="Genomic_DNA"/>
</dbReference>
<organism evidence="2 3">
    <name type="scientific">Pisolithus microcarpus 441</name>
    <dbReference type="NCBI Taxonomy" id="765257"/>
    <lineage>
        <taxon>Eukaryota</taxon>
        <taxon>Fungi</taxon>
        <taxon>Dikarya</taxon>
        <taxon>Basidiomycota</taxon>
        <taxon>Agaricomycotina</taxon>
        <taxon>Agaricomycetes</taxon>
        <taxon>Agaricomycetidae</taxon>
        <taxon>Boletales</taxon>
        <taxon>Sclerodermatineae</taxon>
        <taxon>Pisolithaceae</taxon>
        <taxon>Pisolithus</taxon>
    </lineage>
</organism>
<sequence>MVWSTLGLERHCSIQPSSSLKKRTKLAHYTPSLRLTVPPLRSYPRNMTIPGGFGATLIGGLVSAMYLLFSSHLPFDVHISLQGYMA</sequence>
<protein>
    <submittedName>
        <fullName evidence="2">Uncharacterized protein</fullName>
    </submittedName>
</protein>
<name>A0A0D0A1H9_9AGAM</name>
<dbReference type="AlphaFoldDB" id="A0A0D0A1H9"/>
<proteinExistence type="predicted"/>
<evidence type="ECO:0000313" key="3">
    <source>
        <dbReference type="Proteomes" id="UP000054018"/>
    </source>
</evidence>
<reference evidence="2 3" key="1">
    <citation type="submission" date="2014-04" db="EMBL/GenBank/DDBJ databases">
        <authorList>
            <consortium name="DOE Joint Genome Institute"/>
            <person name="Kuo A."/>
            <person name="Kohler A."/>
            <person name="Costa M.D."/>
            <person name="Nagy L.G."/>
            <person name="Floudas D."/>
            <person name="Copeland A."/>
            <person name="Barry K.W."/>
            <person name="Cichocki N."/>
            <person name="Veneault-Fourrey C."/>
            <person name="LaButti K."/>
            <person name="Lindquist E.A."/>
            <person name="Lipzen A."/>
            <person name="Lundell T."/>
            <person name="Morin E."/>
            <person name="Murat C."/>
            <person name="Sun H."/>
            <person name="Tunlid A."/>
            <person name="Henrissat B."/>
            <person name="Grigoriev I.V."/>
            <person name="Hibbett D.S."/>
            <person name="Martin F."/>
            <person name="Nordberg H.P."/>
            <person name="Cantor M.N."/>
            <person name="Hua S.X."/>
        </authorList>
    </citation>
    <scope>NUCLEOTIDE SEQUENCE [LARGE SCALE GENOMIC DNA]</scope>
    <source>
        <strain evidence="2 3">441</strain>
    </source>
</reference>